<reference evidence="2" key="1">
    <citation type="submission" date="2016-10" db="EMBL/GenBank/DDBJ databases">
        <authorList>
            <person name="Varghese N."/>
            <person name="Submissions S."/>
        </authorList>
    </citation>
    <scope>NUCLEOTIDE SEQUENCE [LARGE SCALE GENOMIC DNA]</scope>
    <source>
        <strain evidence="2">DC30,IBRC 10041,KCTC 4046</strain>
    </source>
</reference>
<evidence type="ECO:0000313" key="2">
    <source>
        <dbReference type="Proteomes" id="UP000199079"/>
    </source>
</evidence>
<dbReference type="InterPro" id="IPR041164">
    <property type="entry name" value="LDcluster4"/>
</dbReference>
<sequence>MRVSVIGGSSISDTETGIAEAVGSELADRGHTVVCGGLGGTMAAVCRGARTADDPADTIGILPGDRRAAANRFVTVPIATGLGHARNALVIQNGDAVIALAGGAGTLSEIGLAGVYDRPIAGLGTHDLDGIEAFERFEPVATPSEAVAAVEAAAGDDRS</sequence>
<name>A0A1H3H4I4_9EURY</name>
<keyword evidence="2" id="KW-1185">Reference proteome</keyword>
<evidence type="ECO:0000313" key="1">
    <source>
        <dbReference type="EMBL" id="SDY10307.1"/>
    </source>
</evidence>
<dbReference type="GO" id="GO:0005829">
    <property type="term" value="C:cytosol"/>
    <property type="evidence" value="ECO:0007669"/>
    <property type="project" value="TreeGrafter"/>
</dbReference>
<protein>
    <recommendedName>
        <fullName evidence="3">TIGR00725 family protein</fullName>
    </recommendedName>
</protein>
<dbReference type="SUPFAM" id="SSF102405">
    <property type="entry name" value="MCP/YpsA-like"/>
    <property type="match status" value="1"/>
</dbReference>
<dbReference type="Gene3D" id="3.40.50.450">
    <property type="match status" value="1"/>
</dbReference>
<dbReference type="Proteomes" id="UP000199079">
    <property type="component" value="Unassembled WGS sequence"/>
</dbReference>
<dbReference type="PANTHER" id="PTHR43393:SF3">
    <property type="entry name" value="LYSINE DECARBOXYLASE-LIKE PROTEIN"/>
    <property type="match status" value="1"/>
</dbReference>
<accession>A0A1H3H4I4</accession>
<dbReference type="PANTHER" id="PTHR43393">
    <property type="entry name" value="CYTOKININ RIBOSIDE 5'-MONOPHOSPHATE PHOSPHORIBOHYDROLASE"/>
    <property type="match status" value="1"/>
</dbReference>
<organism evidence="1 2">
    <name type="scientific">Halopenitus persicus</name>
    <dbReference type="NCBI Taxonomy" id="1048396"/>
    <lineage>
        <taxon>Archaea</taxon>
        <taxon>Methanobacteriati</taxon>
        <taxon>Methanobacteriota</taxon>
        <taxon>Stenosarchaea group</taxon>
        <taxon>Halobacteria</taxon>
        <taxon>Halobacteriales</taxon>
        <taxon>Haloferacaceae</taxon>
        <taxon>Halopenitus</taxon>
    </lineage>
</organism>
<dbReference type="OrthoDB" id="9570at2157"/>
<dbReference type="Pfam" id="PF18306">
    <property type="entry name" value="LDcluster4"/>
    <property type="match status" value="1"/>
</dbReference>
<gene>
    <name evidence="1" type="ORF">SAMN05216564_103115</name>
</gene>
<dbReference type="InterPro" id="IPR052341">
    <property type="entry name" value="LOG_family_nucleotidases"/>
</dbReference>
<dbReference type="EMBL" id="FNPC01000003">
    <property type="protein sequence ID" value="SDY10307.1"/>
    <property type="molecule type" value="Genomic_DNA"/>
</dbReference>
<dbReference type="AlphaFoldDB" id="A0A1H3H4I4"/>
<proteinExistence type="predicted"/>
<evidence type="ECO:0008006" key="3">
    <source>
        <dbReference type="Google" id="ProtNLM"/>
    </source>
</evidence>
<dbReference type="RefSeq" id="WP_092731367.1">
    <property type="nucleotide sequence ID" value="NZ_FNPC01000003.1"/>
</dbReference>